<keyword evidence="3" id="KW-1185">Reference proteome</keyword>
<accession>A0A7W6ERG2</accession>
<gene>
    <name evidence="2" type="ORF">FHS57_003678</name>
</gene>
<dbReference type="InterPro" id="IPR013022">
    <property type="entry name" value="Xyl_isomerase-like_TIM-brl"/>
</dbReference>
<proteinExistence type="predicted"/>
<dbReference type="InterPro" id="IPR036237">
    <property type="entry name" value="Xyl_isomerase-like_sf"/>
</dbReference>
<keyword evidence="2" id="KW-0413">Isomerase</keyword>
<dbReference type="GO" id="GO:0016853">
    <property type="term" value="F:isomerase activity"/>
    <property type="evidence" value="ECO:0007669"/>
    <property type="project" value="UniProtKB-KW"/>
</dbReference>
<sequence length="269" mass="29905">MYCFSIVSYAQSKATSVDWKLGVALYTFSTASFPDQLAYADSASLKYVEGFVFAKAGKELQDSVLFRLSPSGLQHLKKQIADKGLKMESIYIIGGKTVADWKRDFDIAKAFGVKYVTAEPPRNLWNSVDSLAGAYGVKVALHNHWKGNSIYWHPDSLLAALEGHPNFAACPDLGHYPKSGINPILALKKLQGKIIGIHLKDIAEYNNNKLQDVPVGTGVIDFPAVFDELKSQNYKGYIMIERDTKEKPSNLSSVKQTVNFYYKTLSIPR</sequence>
<dbReference type="AlphaFoldDB" id="A0A7W6ERG2"/>
<evidence type="ECO:0000259" key="1">
    <source>
        <dbReference type="Pfam" id="PF01261"/>
    </source>
</evidence>
<dbReference type="EMBL" id="JACIBY010000007">
    <property type="protein sequence ID" value="MBB3839669.1"/>
    <property type="molecule type" value="Genomic_DNA"/>
</dbReference>
<organism evidence="2 3">
    <name type="scientific">Runella defluvii</name>
    <dbReference type="NCBI Taxonomy" id="370973"/>
    <lineage>
        <taxon>Bacteria</taxon>
        <taxon>Pseudomonadati</taxon>
        <taxon>Bacteroidota</taxon>
        <taxon>Cytophagia</taxon>
        <taxon>Cytophagales</taxon>
        <taxon>Spirosomataceae</taxon>
        <taxon>Runella</taxon>
    </lineage>
</organism>
<comment type="caution">
    <text evidence="2">The sequence shown here is derived from an EMBL/GenBank/DDBJ whole genome shotgun (WGS) entry which is preliminary data.</text>
</comment>
<dbReference type="Gene3D" id="3.20.20.150">
    <property type="entry name" value="Divalent-metal-dependent TIM barrel enzymes"/>
    <property type="match status" value="1"/>
</dbReference>
<dbReference type="PANTHER" id="PTHR12110">
    <property type="entry name" value="HYDROXYPYRUVATE ISOMERASE"/>
    <property type="match status" value="1"/>
</dbReference>
<evidence type="ECO:0000313" key="3">
    <source>
        <dbReference type="Proteomes" id="UP000541352"/>
    </source>
</evidence>
<dbReference type="Proteomes" id="UP000541352">
    <property type="component" value="Unassembled WGS sequence"/>
</dbReference>
<dbReference type="Pfam" id="PF01261">
    <property type="entry name" value="AP_endonuc_2"/>
    <property type="match status" value="1"/>
</dbReference>
<dbReference type="SUPFAM" id="SSF51658">
    <property type="entry name" value="Xylose isomerase-like"/>
    <property type="match status" value="1"/>
</dbReference>
<dbReference type="RefSeq" id="WP_229601384.1">
    <property type="nucleotide sequence ID" value="NZ_JACIBY010000007.1"/>
</dbReference>
<dbReference type="InterPro" id="IPR050312">
    <property type="entry name" value="IolE/XylAMocC-like"/>
</dbReference>
<reference evidence="2 3" key="1">
    <citation type="submission" date="2020-08" db="EMBL/GenBank/DDBJ databases">
        <title>Genomic Encyclopedia of Type Strains, Phase IV (KMG-IV): sequencing the most valuable type-strain genomes for metagenomic binning, comparative biology and taxonomic classification.</title>
        <authorList>
            <person name="Goeker M."/>
        </authorList>
    </citation>
    <scope>NUCLEOTIDE SEQUENCE [LARGE SCALE GENOMIC DNA]</scope>
    <source>
        <strain evidence="2 3">DSM 17976</strain>
    </source>
</reference>
<dbReference type="PANTHER" id="PTHR12110:SF41">
    <property type="entry name" value="INOSOSE DEHYDRATASE"/>
    <property type="match status" value="1"/>
</dbReference>
<name>A0A7W6ERG2_9BACT</name>
<evidence type="ECO:0000313" key="2">
    <source>
        <dbReference type="EMBL" id="MBB3839669.1"/>
    </source>
</evidence>
<feature type="domain" description="Xylose isomerase-like TIM barrel" evidence="1">
    <location>
        <begin position="58"/>
        <end position="249"/>
    </location>
</feature>
<protein>
    <submittedName>
        <fullName evidence="2">Sugar phosphate isomerase/epimerase</fullName>
    </submittedName>
</protein>